<reference evidence="2" key="1">
    <citation type="journal article" date="2020" name="New Phytol.">
        <title>Comparative genomics reveals dynamic genome evolution in host specialist ectomycorrhizal fungi.</title>
        <authorList>
            <person name="Lofgren L.A."/>
            <person name="Nguyen N.H."/>
            <person name="Vilgalys R."/>
            <person name="Ruytinx J."/>
            <person name="Liao H.L."/>
            <person name="Branco S."/>
            <person name="Kuo A."/>
            <person name="LaButti K."/>
            <person name="Lipzen A."/>
            <person name="Andreopoulos W."/>
            <person name="Pangilinan J."/>
            <person name="Riley R."/>
            <person name="Hundley H."/>
            <person name="Na H."/>
            <person name="Barry K."/>
            <person name="Grigoriev I.V."/>
            <person name="Stajich J.E."/>
            <person name="Kennedy P.G."/>
        </authorList>
    </citation>
    <scope>NUCLEOTIDE SEQUENCE</scope>
    <source>
        <strain evidence="2">FC203</strain>
    </source>
</reference>
<dbReference type="Proteomes" id="UP001195769">
    <property type="component" value="Unassembled WGS sequence"/>
</dbReference>
<dbReference type="GeneID" id="64661755"/>
<feature type="region of interest" description="Disordered" evidence="1">
    <location>
        <begin position="1"/>
        <end position="31"/>
    </location>
</feature>
<dbReference type="RefSeq" id="XP_041223416.1">
    <property type="nucleotide sequence ID" value="XM_041367457.1"/>
</dbReference>
<feature type="compositionally biased region" description="Low complexity" evidence="1">
    <location>
        <begin position="1"/>
        <end position="21"/>
    </location>
</feature>
<comment type="caution">
    <text evidence="2">The sequence shown here is derived from an EMBL/GenBank/DDBJ whole genome shotgun (WGS) entry which is preliminary data.</text>
</comment>
<organism evidence="2 3">
    <name type="scientific">Suillus fuscotomentosus</name>
    <dbReference type="NCBI Taxonomy" id="1912939"/>
    <lineage>
        <taxon>Eukaryota</taxon>
        <taxon>Fungi</taxon>
        <taxon>Dikarya</taxon>
        <taxon>Basidiomycota</taxon>
        <taxon>Agaricomycotina</taxon>
        <taxon>Agaricomycetes</taxon>
        <taxon>Agaricomycetidae</taxon>
        <taxon>Boletales</taxon>
        <taxon>Suillineae</taxon>
        <taxon>Suillaceae</taxon>
        <taxon>Suillus</taxon>
    </lineage>
</organism>
<dbReference type="EMBL" id="JABBWK010000043">
    <property type="protein sequence ID" value="KAG1897840.1"/>
    <property type="molecule type" value="Genomic_DNA"/>
</dbReference>
<evidence type="ECO:0000313" key="3">
    <source>
        <dbReference type="Proteomes" id="UP001195769"/>
    </source>
</evidence>
<sequence>MATTTPTRSSSTSSAESRPTSPVRPSMNNGEPWHDVLPENIILCLCYKALCLIAVSKPSLDHWRYLIERPIKKEWIAHKEMVVNRFENMNITAGLVLTTTAVFVSTTPRKSSLSCWKPTKS</sequence>
<evidence type="ECO:0000313" key="2">
    <source>
        <dbReference type="EMBL" id="KAG1897840.1"/>
    </source>
</evidence>
<keyword evidence="3" id="KW-1185">Reference proteome</keyword>
<accession>A0AAD4HHI1</accession>
<gene>
    <name evidence="2" type="ORF">F5891DRAFT_1191467</name>
</gene>
<evidence type="ECO:0000256" key="1">
    <source>
        <dbReference type="SAM" id="MobiDB-lite"/>
    </source>
</evidence>
<name>A0AAD4HHI1_9AGAM</name>
<proteinExistence type="predicted"/>
<dbReference type="AlphaFoldDB" id="A0AAD4HHI1"/>
<protein>
    <submittedName>
        <fullName evidence="2">Uncharacterized protein</fullName>
    </submittedName>
</protein>